<dbReference type="KEGG" id="kko:Kkor_1379"/>
<proteinExistence type="predicted"/>
<evidence type="ECO:0000313" key="2">
    <source>
        <dbReference type="Proteomes" id="UP000001231"/>
    </source>
</evidence>
<protein>
    <submittedName>
        <fullName evidence="1">Uncharacterized protein</fullName>
    </submittedName>
</protein>
<dbReference type="STRING" id="523791.Kkor_1379"/>
<accession>C7RC00</accession>
<evidence type="ECO:0000313" key="1">
    <source>
        <dbReference type="EMBL" id="ACV26792.1"/>
    </source>
</evidence>
<dbReference type="OrthoDB" id="6198010at2"/>
<keyword evidence="2" id="KW-1185">Reference proteome</keyword>
<dbReference type="InParanoid" id="C7RC00"/>
<sequence>MNTDFLLSINDQNRWKKTDTESQQRLVERLISEVSKIEAGEVKKVRSGFVPNNAGADFANALLSGLSIPALLTSAGYLLKHLSPLLIEYMRSRSAKEITVDIHGKRITIKGGGDFEDELNKVIQQAETLDNGSNNDA</sequence>
<dbReference type="AlphaFoldDB" id="C7RC00"/>
<name>C7RC00_KANKD</name>
<dbReference type="EMBL" id="CP001707">
    <property type="protein sequence ID" value="ACV26792.1"/>
    <property type="molecule type" value="Genomic_DNA"/>
</dbReference>
<reference evidence="1 2" key="1">
    <citation type="journal article" date="2009" name="Stand. Genomic Sci.">
        <title>Complete genome sequence of Kangiella koreensis type strain (SW-125).</title>
        <authorList>
            <person name="Han C."/>
            <person name="Sikorski J."/>
            <person name="Lapidus A."/>
            <person name="Nolan M."/>
            <person name="Glavina Del Rio T."/>
            <person name="Tice H."/>
            <person name="Cheng J.F."/>
            <person name="Lucas S."/>
            <person name="Chen F."/>
            <person name="Copeland A."/>
            <person name="Ivanova N."/>
            <person name="Mavromatis K."/>
            <person name="Ovchinnikova G."/>
            <person name="Pati A."/>
            <person name="Bruce D."/>
            <person name="Goodwin L."/>
            <person name="Pitluck S."/>
            <person name="Chen A."/>
            <person name="Palaniappan K."/>
            <person name="Land M."/>
            <person name="Hauser L."/>
            <person name="Chang Y.J."/>
            <person name="Jeffries C.D."/>
            <person name="Chain P."/>
            <person name="Saunders E."/>
            <person name="Brettin T."/>
            <person name="Goker M."/>
            <person name="Tindall B.J."/>
            <person name="Bristow J."/>
            <person name="Eisen J.A."/>
            <person name="Markowitz V."/>
            <person name="Hugenholtz P."/>
            <person name="Kyrpides N.C."/>
            <person name="Klenk H.P."/>
            <person name="Detter J.C."/>
        </authorList>
    </citation>
    <scope>NUCLEOTIDE SEQUENCE [LARGE SCALE GENOMIC DNA]</scope>
    <source>
        <strain evidence="2">DSM 16069 / KCTC 12182 / SW-125</strain>
    </source>
</reference>
<gene>
    <name evidence="1" type="ordered locus">Kkor_1379</name>
</gene>
<organism evidence="1 2">
    <name type="scientific">Kangiella koreensis (strain DSM 16069 / JCM 12317 / KCTC 12182 / SW-125)</name>
    <dbReference type="NCBI Taxonomy" id="523791"/>
    <lineage>
        <taxon>Bacteria</taxon>
        <taxon>Pseudomonadati</taxon>
        <taxon>Pseudomonadota</taxon>
        <taxon>Gammaproteobacteria</taxon>
        <taxon>Kangiellales</taxon>
        <taxon>Kangiellaceae</taxon>
        <taxon>Kangiella</taxon>
    </lineage>
</organism>
<dbReference type="HOGENOM" id="CLU_1862503_0_0_6"/>
<dbReference type="Proteomes" id="UP000001231">
    <property type="component" value="Chromosome"/>
</dbReference>
<dbReference type="RefSeq" id="WP_012801306.1">
    <property type="nucleotide sequence ID" value="NC_013166.1"/>
</dbReference>